<dbReference type="KEGG" id="acae:HYG86_15250"/>
<gene>
    <name evidence="8" type="ORF">HYG86_15250</name>
</gene>
<dbReference type="RefSeq" id="WP_213166422.1">
    <property type="nucleotide sequence ID" value="NZ_CP058559.1"/>
</dbReference>
<evidence type="ECO:0000256" key="2">
    <source>
        <dbReference type="ARBA" id="ARBA00018911"/>
    </source>
</evidence>
<dbReference type="Proteomes" id="UP000516160">
    <property type="component" value="Chromosome"/>
</dbReference>
<dbReference type="InterPro" id="IPR020084">
    <property type="entry name" value="NUDIX_hydrolase_CS"/>
</dbReference>
<dbReference type="PANTHER" id="PTHR21340:SF0">
    <property type="entry name" value="BIS(5'-NUCLEOSYL)-TETRAPHOSPHATASE [ASYMMETRICAL]"/>
    <property type="match status" value="1"/>
</dbReference>
<evidence type="ECO:0000256" key="4">
    <source>
        <dbReference type="ARBA" id="ARBA00022801"/>
    </source>
</evidence>
<dbReference type="InterPro" id="IPR000086">
    <property type="entry name" value="NUDIX_hydrolase_dom"/>
</dbReference>
<evidence type="ECO:0000256" key="3">
    <source>
        <dbReference type="ARBA" id="ARBA00022741"/>
    </source>
</evidence>
<keyword evidence="9" id="KW-1185">Reference proteome</keyword>
<dbReference type="InterPro" id="IPR051325">
    <property type="entry name" value="Nudix_hydrolase_domain"/>
</dbReference>
<dbReference type="PROSITE" id="PS00893">
    <property type="entry name" value="NUDIX_BOX"/>
    <property type="match status" value="1"/>
</dbReference>
<dbReference type="PROSITE" id="PS51462">
    <property type="entry name" value="NUDIX"/>
    <property type="match status" value="1"/>
</dbReference>
<dbReference type="Pfam" id="PF00293">
    <property type="entry name" value="NUDIX"/>
    <property type="match status" value="1"/>
</dbReference>
<evidence type="ECO:0000256" key="5">
    <source>
        <dbReference type="ARBA" id="ARBA00032644"/>
    </source>
</evidence>
<evidence type="ECO:0000313" key="8">
    <source>
        <dbReference type="EMBL" id="QNO16025.1"/>
    </source>
</evidence>
<dbReference type="AlphaFoldDB" id="A0A7G9WBG3"/>
<dbReference type="InterPro" id="IPR015797">
    <property type="entry name" value="NUDIX_hydrolase-like_dom_sf"/>
</dbReference>
<dbReference type="InterPro" id="IPR003565">
    <property type="entry name" value="Tetra_PHTase"/>
</dbReference>
<comment type="similarity">
    <text evidence="1 6">Belongs to the Nudix hydrolase family.</text>
</comment>
<feature type="domain" description="Nudix hydrolase" evidence="7">
    <location>
        <begin position="2"/>
        <end position="133"/>
    </location>
</feature>
<name>A0A7G9WBG3_ALKCA</name>
<dbReference type="GO" id="GO:0004081">
    <property type="term" value="F:bis(5'-nucleosyl)-tetraphosphatase (asymmetrical) activity"/>
    <property type="evidence" value="ECO:0007669"/>
    <property type="project" value="TreeGrafter"/>
</dbReference>
<dbReference type="GO" id="GO:0006754">
    <property type="term" value="P:ATP biosynthetic process"/>
    <property type="evidence" value="ECO:0007669"/>
    <property type="project" value="TreeGrafter"/>
</dbReference>
<evidence type="ECO:0000256" key="1">
    <source>
        <dbReference type="ARBA" id="ARBA00005582"/>
    </source>
</evidence>
<dbReference type="InterPro" id="IPR020476">
    <property type="entry name" value="Nudix_hydrolase"/>
</dbReference>
<dbReference type="GO" id="GO:0000166">
    <property type="term" value="F:nucleotide binding"/>
    <property type="evidence" value="ECO:0007669"/>
    <property type="project" value="UniProtKB-KW"/>
</dbReference>
<sequence>MRYEKSCGAVVFRREDKKVKILLLKHINGGHWGLPKGHVEEGETEQETAVREILEETGLKVCALYDEFRYEMEYSPVEGIMKKVVYFVAEVQESQFNHQVEEVEQCIWVNGDEALGQVTYDNTKKLLSKALDFIEKL</sequence>
<dbReference type="PANTHER" id="PTHR21340">
    <property type="entry name" value="DIADENOSINE 5,5-P1,P4-TETRAPHOSPHATE PYROPHOSPHOHYDROLASE MUTT"/>
    <property type="match status" value="1"/>
</dbReference>
<accession>A0A7G9WBG3</accession>
<dbReference type="CDD" id="cd03428">
    <property type="entry name" value="NUDIX_Ap4A_Nudt2"/>
    <property type="match status" value="1"/>
</dbReference>
<proteinExistence type="inferred from homology"/>
<protein>
    <recommendedName>
        <fullName evidence="2">Bis(5'-nucleosyl)-tetraphosphatase [asymmetrical]</fullName>
    </recommendedName>
    <alternativeName>
        <fullName evidence="5">Diadenosine 5',5'''-P1,P4-tetraphosphate asymmetrical hydrolase</fullName>
    </alternativeName>
</protein>
<dbReference type="SUPFAM" id="SSF55811">
    <property type="entry name" value="Nudix"/>
    <property type="match status" value="1"/>
</dbReference>
<evidence type="ECO:0000256" key="6">
    <source>
        <dbReference type="RuleBase" id="RU003476"/>
    </source>
</evidence>
<dbReference type="PRINTS" id="PR00502">
    <property type="entry name" value="NUDIXFAMILY"/>
</dbReference>
<organism evidence="8 9">
    <name type="scientific">Alkalicella caledoniensis</name>
    <dbReference type="NCBI Taxonomy" id="2731377"/>
    <lineage>
        <taxon>Bacteria</taxon>
        <taxon>Bacillati</taxon>
        <taxon>Bacillota</taxon>
        <taxon>Clostridia</taxon>
        <taxon>Eubacteriales</taxon>
        <taxon>Proteinivoracaceae</taxon>
        <taxon>Alkalicella</taxon>
    </lineage>
</organism>
<dbReference type="EMBL" id="CP058559">
    <property type="protein sequence ID" value="QNO16025.1"/>
    <property type="molecule type" value="Genomic_DNA"/>
</dbReference>
<keyword evidence="4 6" id="KW-0378">Hydrolase</keyword>
<evidence type="ECO:0000259" key="7">
    <source>
        <dbReference type="PROSITE" id="PS51462"/>
    </source>
</evidence>
<dbReference type="Gene3D" id="3.90.79.10">
    <property type="entry name" value="Nucleoside Triphosphate Pyrophosphohydrolase"/>
    <property type="match status" value="1"/>
</dbReference>
<dbReference type="GO" id="GO:0006167">
    <property type="term" value="P:AMP biosynthetic process"/>
    <property type="evidence" value="ECO:0007669"/>
    <property type="project" value="TreeGrafter"/>
</dbReference>
<keyword evidence="3" id="KW-0547">Nucleotide-binding</keyword>
<evidence type="ECO:0000313" key="9">
    <source>
        <dbReference type="Proteomes" id="UP000516160"/>
    </source>
</evidence>
<reference evidence="8 9" key="1">
    <citation type="submission" date="2020-07" db="EMBL/GenBank/DDBJ databases">
        <title>Alkalicella. sp. LB2 genome.</title>
        <authorList>
            <person name="Postec A."/>
            <person name="Quemeneur M."/>
        </authorList>
    </citation>
    <scope>NUCLEOTIDE SEQUENCE [LARGE SCALE GENOMIC DNA]</scope>
    <source>
        <strain evidence="8 9">LB2</strain>
    </source>
</reference>